<dbReference type="AlphaFoldDB" id="A0A3P1CUG3"/>
<dbReference type="InterPro" id="IPR021448">
    <property type="entry name" value="DUF3098"/>
</dbReference>
<evidence type="ECO:0000313" key="2">
    <source>
        <dbReference type="EMBL" id="RRB16957.1"/>
    </source>
</evidence>
<sequence>MIYINPLDGFLTCLTIRPFNHSTYMNKLPFGRANYTLMVIGVVIILLGFIVMSLDTEEFGFGALGLTIGPLIVMGGFILEFFAILRRPTNQ</sequence>
<evidence type="ECO:0000313" key="3">
    <source>
        <dbReference type="Proteomes" id="UP000274271"/>
    </source>
</evidence>
<feature type="transmembrane region" description="Helical" evidence="1">
    <location>
        <begin position="60"/>
        <end position="85"/>
    </location>
</feature>
<proteinExistence type="predicted"/>
<comment type="caution">
    <text evidence="2">The sequence shown here is derived from an EMBL/GenBank/DDBJ whole genome shotgun (WGS) entry which is preliminary data.</text>
</comment>
<dbReference type="EMBL" id="RQJP01000001">
    <property type="protein sequence ID" value="RRB16957.1"/>
    <property type="molecule type" value="Genomic_DNA"/>
</dbReference>
<keyword evidence="1" id="KW-1133">Transmembrane helix</keyword>
<accession>A0A3P1CUG3</accession>
<protein>
    <submittedName>
        <fullName evidence="2">DUF3098 domain-containing protein</fullName>
    </submittedName>
</protein>
<evidence type="ECO:0000256" key="1">
    <source>
        <dbReference type="SAM" id="Phobius"/>
    </source>
</evidence>
<dbReference type="Pfam" id="PF11297">
    <property type="entry name" value="DUF3098"/>
    <property type="match status" value="1"/>
</dbReference>
<keyword evidence="3" id="KW-1185">Reference proteome</keyword>
<dbReference type="Proteomes" id="UP000274271">
    <property type="component" value="Unassembled WGS sequence"/>
</dbReference>
<gene>
    <name evidence="2" type="ORF">EHT87_01320</name>
</gene>
<name>A0A3P1CUG3_9BACT</name>
<keyword evidence="1" id="KW-0812">Transmembrane</keyword>
<keyword evidence="1" id="KW-0472">Membrane</keyword>
<organism evidence="2 3">
    <name type="scientific">Larkinella knui</name>
    <dbReference type="NCBI Taxonomy" id="2025310"/>
    <lineage>
        <taxon>Bacteria</taxon>
        <taxon>Pseudomonadati</taxon>
        <taxon>Bacteroidota</taxon>
        <taxon>Cytophagia</taxon>
        <taxon>Cytophagales</taxon>
        <taxon>Spirosomataceae</taxon>
        <taxon>Larkinella</taxon>
    </lineage>
</organism>
<dbReference type="OrthoDB" id="963379at2"/>
<feature type="transmembrane region" description="Helical" evidence="1">
    <location>
        <begin position="35"/>
        <end position="54"/>
    </location>
</feature>
<reference evidence="2 3" key="1">
    <citation type="submission" date="2018-11" db="EMBL/GenBank/DDBJ databases">
        <authorList>
            <person name="Zhou Z."/>
            <person name="Wang G."/>
        </authorList>
    </citation>
    <scope>NUCLEOTIDE SEQUENCE [LARGE SCALE GENOMIC DNA]</scope>
    <source>
        <strain evidence="2 3">KCTC42998</strain>
    </source>
</reference>